<dbReference type="AlphaFoldDB" id="A4BIP9"/>
<dbReference type="Proteomes" id="UP000005953">
    <property type="component" value="Unassembled WGS sequence"/>
</dbReference>
<proteinExistence type="predicted"/>
<dbReference type="RefSeq" id="WP_008043274.1">
    <property type="nucleotide sequence ID" value="NZ_CH724150.1"/>
</dbReference>
<name>A4BIP9_9GAMM</name>
<dbReference type="EMBL" id="AAOE01000027">
    <property type="protein sequence ID" value="EAR08013.1"/>
    <property type="molecule type" value="Genomic_DNA"/>
</dbReference>
<organism evidence="1 2">
    <name type="scientific">Reinekea blandensis MED297</name>
    <dbReference type="NCBI Taxonomy" id="314283"/>
    <lineage>
        <taxon>Bacteria</taxon>
        <taxon>Pseudomonadati</taxon>
        <taxon>Pseudomonadota</taxon>
        <taxon>Gammaproteobacteria</taxon>
        <taxon>Oceanospirillales</taxon>
        <taxon>Saccharospirillaceae</taxon>
        <taxon>Reinekea</taxon>
    </lineage>
</organism>
<comment type="caution">
    <text evidence="1">The sequence shown here is derived from an EMBL/GenBank/DDBJ whole genome shotgun (WGS) entry which is preliminary data.</text>
</comment>
<keyword evidence="2" id="KW-1185">Reference proteome</keyword>
<reference evidence="1 2" key="1">
    <citation type="submission" date="2006-02" db="EMBL/GenBank/DDBJ databases">
        <authorList>
            <person name="Pinhassi J."/>
            <person name="Pedros-Alio C."/>
            <person name="Ferriera S."/>
            <person name="Johnson J."/>
            <person name="Kravitz S."/>
            <person name="Halpern A."/>
            <person name="Remington K."/>
            <person name="Beeson K."/>
            <person name="Tran B."/>
            <person name="Rogers Y.-H."/>
            <person name="Friedman R."/>
            <person name="Venter J.C."/>
        </authorList>
    </citation>
    <scope>NUCLEOTIDE SEQUENCE [LARGE SCALE GENOMIC DNA]</scope>
    <source>
        <strain evidence="1 2">MED297</strain>
    </source>
</reference>
<protein>
    <submittedName>
        <fullName evidence="1">Uncharacterized protein</fullName>
    </submittedName>
</protein>
<gene>
    <name evidence="1" type="ORF">MED297_15625</name>
</gene>
<dbReference type="STRING" id="314283.MED297_15625"/>
<dbReference type="OrthoDB" id="6195641at2"/>
<dbReference type="HOGENOM" id="CLU_1494221_0_0_6"/>
<accession>A4BIP9</accession>
<evidence type="ECO:0000313" key="2">
    <source>
        <dbReference type="Proteomes" id="UP000005953"/>
    </source>
</evidence>
<evidence type="ECO:0000313" key="1">
    <source>
        <dbReference type="EMBL" id="EAR08013.1"/>
    </source>
</evidence>
<sequence length="180" mass="20297">MALWLLAAMAIAADFGVADWGMTPDEVKALETRTNLTPFGVDDYLIYSVTLPGIDETRIVYQFTNGQLTEGRFLFRPLQPMNSQRAYEHYQTVKTLISDQFGPPNTDELLYRDSADASSQLSSTEIANELASDRVLLKSSWRSPSSILRHQLAWNVNRPHHQLHYVPIQPINAGTQVDAF</sequence>